<dbReference type="InterPro" id="IPR036928">
    <property type="entry name" value="AS_sf"/>
</dbReference>
<evidence type="ECO:0000313" key="2">
    <source>
        <dbReference type="EMBL" id="OQE20439.1"/>
    </source>
</evidence>
<evidence type="ECO:0000259" key="1">
    <source>
        <dbReference type="Pfam" id="PF01425"/>
    </source>
</evidence>
<keyword evidence="3" id="KW-1185">Reference proteome</keyword>
<protein>
    <recommendedName>
        <fullName evidence="1">Amidase domain-containing protein</fullName>
    </recommendedName>
</protein>
<feature type="domain" description="Amidase" evidence="1">
    <location>
        <begin position="36"/>
        <end position="283"/>
    </location>
</feature>
<dbReference type="PANTHER" id="PTHR42678:SF5">
    <property type="entry name" value="GLUTAMYL-TRNA(GLN) AMIDOTRANSFERASE SUBUNIT A"/>
    <property type="match status" value="1"/>
</dbReference>
<proteinExistence type="predicted"/>
<dbReference type="Pfam" id="PF01425">
    <property type="entry name" value="Amidase"/>
    <property type="match status" value="1"/>
</dbReference>
<accession>A0A1V6T3D8</accession>
<evidence type="ECO:0000313" key="3">
    <source>
        <dbReference type="Proteomes" id="UP000191285"/>
    </source>
</evidence>
<dbReference type="STRING" id="303698.A0A1V6T3D8"/>
<dbReference type="AlphaFoldDB" id="A0A1V6T3D8"/>
<dbReference type="Gene3D" id="3.90.1300.10">
    <property type="entry name" value="Amidase signature (AS) domain"/>
    <property type="match status" value="1"/>
</dbReference>
<reference evidence="3" key="1">
    <citation type="journal article" date="2017" name="Nat. Microbiol.">
        <title>Global analysis of biosynthetic gene clusters reveals vast potential of secondary metabolite production in Penicillium species.</title>
        <authorList>
            <person name="Nielsen J.C."/>
            <person name="Grijseels S."/>
            <person name="Prigent S."/>
            <person name="Ji B."/>
            <person name="Dainat J."/>
            <person name="Nielsen K.F."/>
            <person name="Frisvad J.C."/>
            <person name="Workman M."/>
            <person name="Nielsen J."/>
        </authorList>
    </citation>
    <scope>NUCLEOTIDE SEQUENCE [LARGE SCALE GENOMIC DNA]</scope>
    <source>
        <strain evidence="3">IBT 24891</strain>
    </source>
</reference>
<name>A0A1V6T3D8_9EURO</name>
<dbReference type="EMBL" id="MLKD01000013">
    <property type="protein sequence ID" value="OQE20439.1"/>
    <property type="molecule type" value="Genomic_DNA"/>
</dbReference>
<sequence>MNSHAAQSTSTLDVTELTIPTFHTALRKGQTNVTSVINTYLTRIAQHEQTLKSLITINPDALEEALQKDIETKQFLNDPFTTEDEHEDEHAFPPLHGVAVLLKDNYTTHNLPTSAGCKALATLTSQNDSEVVEFLHKAGAIILAKTNLHEFALHGTTTSSLGGQTLNPYDLTRTPGGSSGGTGAALALNLGMVGCGTDTVNSLRSPASSCSIVGFRPSIGVVPTAGIVPVSETQDVAGPMARCVSDVRILFDVMRGNYQRTPPKTARFEGKSQLRIGVLEEYFCLEGCSNSSSSSNVINPEILAENTIIQDIIRKALSSVSSTSTPVNISLIPIPKHPSTWTVSTLLEKADTQVFEFQECLNTFLASDSISSPHQTQKSIANSREYHQKAITSVFALPLSDSRTYSRDSVEYKSRLSYISNLKLSVREIFHQYEVDFLVYPHQRHFPVSIGETIQPNRNGILAALTGRPAICIPAGFGPPSLSAPVGIPIGLELMGQEGGDDELLDLAEIIEGVLKARRVPFSHLDEAILF</sequence>
<dbReference type="PANTHER" id="PTHR42678">
    <property type="entry name" value="AMIDASE"/>
    <property type="match status" value="1"/>
</dbReference>
<dbReference type="OrthoDB" id="566138at2759"/>
<gene>
    <name evidence="2" type="ORF">PENSTE_c013G00286</name>
</gene>
<organism evidence="2 3">
    <name type="scientific">Penicillium steckii</name>
    <dbReference type="NCBI Taxonomy" id="303698"/>
    <lineage>
        <taxon>Eukaryota</taxon>
        <taxon>Fungi</taxon>
        <taxon>Dikarya</taxon>
        <taxon>Ascomycota</taxon>
        <taxon>Pezizomycotina</taxon>
        <taxon>Eurotiomycetes</taxon>
        <taxon>Eurotiomycetidae</taxon>
        <taxon>Eurotiales</taxon>
        <taxon>Aspergillaceae</taxon>
        <taxon>Penicillium</taxon>
    </lineage>
</organism>
<dbReference type="SUPFAM" id="SSF75304">
    <property type="entry name" value="Amidase signature (AS) enzymes"/>
    <property type="match status" value="1"/>
</dbReference>
<comment type="caution">
    <text evidence="2">The sequence shown here is derived from an EMBL/GenBank/DDBJ whole genome shotgun (WGS) entry which is preliminary data.</text>
</comment>
<dbReference type="Proteomes" id="UP000191285">
    <property type="component" value="Unassembled WGS sequence"/>
</dbReference>
<dbReference type="InterPro" id="IPR023631">
    <property type="entry name" value="Amidase_dom"/>
</dbReference>